<feature type="non-terminal residue" evidence="2">
    <location>
        <position position="1"/>
    </location>
</feature>
<evidence type="ECO:0000313" key="2">
    <source>
        <dbReference type="EMBL" id="EPC57646.1"/>
    </source>
</evidence>
<organism evidence="2 3">
    <name type="scientific">Lacticaseibacillus paracasei subsp. paracasei Lpp14</name>
    <dbReference type="NCBI Taxonomy" id="1256204"/>
    <lineage>
        <taxon>Bacteria</taxon>
        <taxon>Bacillati</taxon>
        <taxon>Bacillota</taxon>
        <taxon>Bacilli</taxon>
        <taxon>Lactobacillales</taxon>
        <taxon>Lactobacillaceae</taxon>
        <taxon>Lacticaseibacillus</taxon>
    </lineage>
</organism>
<proteinExistence type="predicted"/>
<dbReference type="AlphaFoldDB" id="A0A829GJT4"/>
<evidence type="ECO:0000313" key="3">
    <source>
        <dbReference type="Proteomes" id="UP000014264"/>
    </source>
</evidence>
<dbReference type="EMBL" id="ANJZ01000406">
    <property type="protein sequence ID" value="EPC57646.1"/>
    <property type="molecule type" value="Genomic_DNA"/>
</dbReference>
<comment type="caution">
    <text evidence="2">The sequence shown here is derived from an EMBL/GenBank/DDBJ whole genome shotgun (WGS) entry which is preliminary data.</text>
</comment>
<sequence>KSSVPSDNPADYAGKWALIQGPKGDDGVGVPGPKGADGKTSYFHTAWANDVSGRSGFTVSGGDGKKYIGTYSDFTQADSTNPTDYNWALFKGDTGEPGPKGDPGSKDVPYTYIQLGTPASPKKGDLWWHGKTLNDATALQYYNGSTWIDQSIQQAVLSIKKLQSIEIDTSLINSPTINSPFSHVQISGAKSSGNLSLSNAALQILGNIEDNSGNPNGQYYNTILNPNGMTNYITTPDQKGNLSSAGLQNGALQLLTLISDPSAATKKYIQSEYKSTDNVTFFYVNSPAITTANMSYAYIYYMRRGNIVTVQFVLGISQQKPWVVLADVRPGYKPYAESGVGCYISNTNYVGQACQIYISKGQWVTMPTGPTGECRGSVSYLTQDDYPTGDSYFS</sequence>
<dbReference type="Proteomes" id="UP000014264">
    <property type="component" value="Unassembled WGS sequence"/>
</dbReference>
<reference evidence="2 3" key="1">
    <citation type="journal article" date="2013" name="PLoS ONE">
        <title>Lactobacillus paracasei comparative genomics: towards species pan-genome definition and exploitation of diversity.</title>
        <authorList>
            <person name="Smokvina T."/>
            <person name="Wels M."/>
            <person name="Polka J."/>
            <person name="Chervaux C."/>
            <person name="Brisse S."/>
            <person name="Boekhorst J."/>
            <person name="van Hylckama Vlieg J.E."/>
            <person name="Siezen R.J."/>
        </authorList>
    </citation>
    <scope>NUCLEOTIDE SEQUENCE [LARGE SCALE GENOMIC DNA]</scope>
    <source>
        <strain evidence="2 3">Lpp14</strain>
    </source>
</reference>
<accession>A0A829GJT4</accession>
<gene>
    <name evidence="2" type="ORF">Lpp14_15756</name>
</gene>
<feature type="region of interest" description="Disordered" evidence="1">
    <location>
        <begin position="1"/>
        <end position="36"/>
    </location>
</feature>
<name>A0A829GJT4_LACPA</name>
<protein>
    <submittedName>
        <fullName evidence="2">Phage-related tail-host interaction protein</fullName>
    </submittedName>
</protein>
<evidence type="ECO:0000256" key="1">
    <source>
        <dbReference type="SAM" id="MobiDB-lite"/>
    </source>
</evidence>